<protein>
    <submittedName>
        <fullName evidence="1">1350_t:CDS:1</fullName>
    </submittedName>
</protein>
<dbReference type="Proteomes" id="UP000789525">
    <property type="component" value="Unassembled WGS sequence"/>
</dbReference>
<keyword evidence="2" id="KW-1185">Reference proteome</keyword>
<accession>A0ACA9N2R5</accession>
<comment type="caution">
    <text evidence="1">The sequence shown here is derived from an EMBL/GenBank/DDBJ whole genome shotgun (WGS) entry which is preliminary data.</text>
</comment>
<organism evidence="1 2">
    <name type="scientific">Acaulospora colombiana</name>
    <dbReference type="NCBI Taxonomy" id="27376"/>
    <lineage>
        <taxon>Eukaryota</taxon>
        <taxon>Fungi</taxon>
        <taxon>Fungi incertae sedis</taxon>
        <taxon>Mucoromycota</taxon>
        <taxon>Glomeromycotina</taxon>
        <taxon>Glomeromycetes</taxon>
        <taxon>Diversisporales</taxon>
        <taxon>Acaulosporaceae</taxon>
        <taxon>Acaulospora</taxon>
    </lineage>
</organism>
<name>A0ACA9N2R5_9GLOM</name>
<proteinExistence type="predicted"/>
<feature type="non-terminal residue" evidence="1">
    <location>
        <position position="196"/>
    </location>
</feature>
<gene>
    <name evidence="1" type="ORF">ACOLOM_LOCUS7549</name>
</gene>
<evidence type="ECO:0000313" key="2">
    <source>
        <dbReference type="Proteomes" id="UP000789525"/>
    </source>
</evidence>
<dbReference type="EMBL" id="CAJVPT010017694">
    <property type="protein sequence ID" value="CAG8628238.1"/>
    <property type="molecule type" value="Genomic_DNA"/>
</dbReference>
<evidence type="ECO:0000313" key="1">
    <source>
        <dbReference type="EMBL" id="CAG8628238.1"/>
    </source>
</evidence>
<reference evidence="1" key="1">
    <citation type="submission" date="2021-06" db="EMBL/GenBank/DDBJ databases">
        <authorList>
            <person name="Kallberg Y."/>
            <person name="Tangrot J."/>
            <person name="Rosling A."/>
        </authorList>
    </citation>
    <scope>NUCLEOTIDE SEQUENCE</scope>
    <source>
        <strain evidence="1">CL356</strain>
    </source>
</reference>
<sequence length="196" mass="21717">MASTNLRERSKPQKPLQQPRSSAYEPTGTPSNQTETESAATSTRPTPQSMYASRSTGSIFDQRDILFQFQTRQPSTPGIPSPFGDINVHKLDFSADPAKQAAVVSAFRINSIRILISAAGRDAWGFDEYHPVKRKGTNLSSDGGIGYTIVDTLDTMHIMGLEQEFAEAREWVARELTFDREGKFNTFEITIRVLGG</sequence>